<gene>
    <name evidence="2" type="ORF">GCM10023195_55610</name>
</gene>
<dbReference type="EMBL" id="BAABHJ010000022">
    <property type="protein sequence ID" value="GAA4612906.1"/>
    <property type="molecule type" value="Genomic_DNA"/>
</dbReference>
<reference evidence="3" key="1">
    <citation type="journal article" date="2019" name="Int. J. Syst. Evol. Microbiol.">
        <title>The Global Catalogue of Microorganisms (GCM) 10K type strain sequencing project: providing services to taxonomists for standard genome sequencing and annotation.</title>
        <authorList>
            <consortium name="The Broad Institute Genomics Platform"/>
            <consortium name="The Broad Institute Genome Sequencing Center for Infectious Disease"/>
            <person name="Wu L."/>
            <person name="Ma J."/>
        </authorList>
    </citation>
    <scope>NUCLEOTIDE SEQUENCE [LARGE SCALE GENOMIC DNA]</scope>
    <source>
        <strain evidence="3">JCM 17938</strain>
    </source>
</reference>
<accession>A0ABP8TRK4</accession>
<dbReference type="RefSeq" id="WP_345360695.1">
    <property type="nucleotide sequence ID" value="NZ_BAABHJ010000022.1"/>
</dbReference>
<feature type="region of interest" description="Disordered" evidence="1">
    <location>
        <begin position="89"/>
        <end position="115"/>
    </location>
</feature>
<evidence type="ECO:0000313" key="3">
    <source>
        <dbReference type="Proteomes" id="UP001500212"/>
    </source>
</evidence>
<evidence type="ECO:0000256" key="1">
    <source>
        <dbReference type="SAM" id="MobiDB-lite"/>
    </source>
</evidence>
<proteinExistence type="predicted"/>
<keyword evidence="3" id="KW-1185">Reference proteome</keyword>
<organism evidence="2 3">
    <name type="scientific">Actinoallomurus liliacearum</name>
    <dbReference type="NCBI Taxonomy" id="1080073"/>
    <lineage>
        <taxon>Bacteria</taxon>
        <taxon>Bacillati</taxon>
        <taxon>Actinomycetota</taxon>
        <taxon>Actinomycetes</taxon>
        <taxon>Streptosporangiales</taxon>
        <taxon>Thermomonosporaceae</taxon>
        <taxon>Actinoallomurus</taxon>
    </lineage>
</organism>
<evidence type="ECO:0000313" key="2">
    <source>
        <dbReference type="EMBL" id="GAA4612906.1"/>
    </source>
</evidence>
<protein>
    <submittedName>
        <fullName evidence="2">Uncharacterized protein</fullName>
    </submittedName>
</protein>
<sequence>MTETIKIVAVEEHIALDPVLNAWAAAGADHTGNLAATARLQRPLIDYYPYTFGTRPGGYRMLDTSDGVGRSFLENAPFTHEDKVAIGSGNWERLTRRRPTGEPPVMPSVHHRPDA</sequence>
<dbReference type="Proteomes" id="UP001500212">
    <property type="component" value="Unassembled WGS sequence"/>
</dbReference>
<comment type="caution">
    <text evidence="2">The sequence shown here is derived from an EMBL/GenBank/DDBJ whole genome shotgun (WGS) entry which is preliminary data.</text>
</comment>
<name>A0ABP8TRK4_9ACTN</name>